<dbReference type="STRING" id="7739.C3YH20"/>
<evidence type="ECO:0000256" key="1">
    <source>
        <dbReference type="ARBA" id="ARBA00022837"/>
    </source>
</evidence>
<name>C3YH20_BRAFL</name>
<organism>
    <name type="scientific">Branchiostoma floridae</name>
    <name type="common">Florida lancelet</name>
    <name type="synonym">Amphioxus</name>
    <dbReference type="NCBI Taxonomy" id="7739"/>
    <lineage>
        <taxon>Eukaryota</taxon>
        <taxon>Metazoa</taxon>
        <taxon>Chordata</taxon>
        <taxon>Cephalochordata</taxon>
        <taxon>Leptocardii</taxon>
        <taxon>Amphioxiformes</taxon>
        <taxon>Branchiostomatidae</taxon>
        <taxon>Branchiostoma</taxon>
    </lineage>
</organism>
<accession>C3YH20</accession>
<reference evidence="5" key="1">
    <citation type="journal article" date="2008" name="Nature">
        <title>The amphioxus genome and the evolution of the chordate karyotype.</title>
        <authorList>
            <consortium name="US DOE Joint Genome Institute (JGI-PGF)"/>
            <person name="Putnam N.H."/>
            <person name="Butts T."/>
            <person name="Ferrier D.E.K."/>
            <person name="Furlong R.F."/>
            <person name="Hellsten U."/>
            <person name="Kawashima T."/>
            <person name="Robinson-Rechavi M."/>
            <person name="Shoguchi E."/>
            <person name="Terry A."/>
            <person name="Yu J.-K."/>
            <person name="Benito-Gutierrez E.L."/>
            <person name="Dubchak I."/>
            <person name="Garcia-Fernandez J."/>
            <person name="Gibson-Brown J.J."/>
            <person name="Grigoriev I.V."/>
            <person name="Horton A.C."/>
            <person name="de Jong P.J."/>
            <person name="Jurka J."/>
            <person name="Kapitonov V.V."/>
            <person name="Kohara Y."/>
            <person name="Kuroki Y."/>
            <person name="Lindquist E."/>
            <person name="Lucas S."/>
            <person name="Osoegawa K."/>
            <person name="Pennacchio L.A."/>
            <person name="Salamov A.A."/>
            <person name="Satou Y."/>
            <person name="Sauka-Spengler T."/>
            <person name="Schmutz J."/>
            <person name="Shin-I T."/>
            <person name="Toyoda A."/>
            <person name="Bronner-Fraser M."/>
            <person name="Fujiyama A."/>
            <person name="Holland L.Z."/>
            <person name="Holland P.W.H."/>
            <person name="Satoh N."/>
            <person name="Rokhsar D.S."/>
        </authorList>
    </citation>
    <scope>NUCLEOTIDE SEQUENCE [LARGE SCALE GENOMIC DNA]</scope>
    <source>
        <strain evidence="5">S238N-H82</strain>
        <tissue evidence="5">Testes</tissue>
    </source>
</reference>
<dbReference type="eggNOG" id="ENOG502QREI">
    <property type="taxonomic scope" value="Eukaryota"/>
</dbReference>
<feature type="compositionally biased region" description="Basic and acidic residues" evidence="2">
    <location>
        <begin position="1"/>
        <end position="26"/>
    </location>
</feature>
<keyword evidence="3" id="KW-0472">Membrane</keyword>
<dbReference type="PANTHER" id="PTHR16213">
    <property type="entry name" value="SELENOPROTEIN N"/>
    <property type="match status" value="1"/>
</dbReference>
<dbReference type="EMBL" id="GG666512">
    <property type="protein sequence ID" value="EEN60491.1"/>
    <property type="molecule type" value="Genomic_DNA"/>
</dbReference>
<dbReference type="Gene3D" id="1.10.238.10">
    <property type="entry name" value="EF-hand"/>
    <property type="match status" value="1"/>
</dbReference>
<evidence type="ECO:0000259" key="4">
    <source>
        <dbReference type="PROSITE" id="PS50222"/>
    </source>
</evidence>
<evidence type="ECO:0000256" key="3">
    <source>
        <dbReference type="SAM" id="Phobius"/>
    </source>
</evidence>
<evidence type="ECO:0000313" key="5">
    <source>
        <dbReference type="EMBL" id="EEN60491.1"/>
    </source>
</evidence>
<dbReference type="GO" id="GO:0005509">
    <property type="term" value="F:calcium ion binding"/>
    <property type="evidence" value="ECO:0007669"/>
    <property type="project" value="InterPro"/>
</dbReference>
<sequence>MASEGKRDPPDKRGGGGDAAGTDHRPSVTTKRSTLRSCCFWVCAPAAVLLAALGVGMYLDYRRWVRKEVGMMTLGPDATSLFLAYDTNEDGYLSMEEFKPLLDRLQGNETSYPVDEEIDQAGEIIVLKTHFEPFVMQSMSKNKNPFGFLGNSNLQGLREWREPVRELASFGANHFAPFLPPPAAYSVLGAAYEIIPSTLTPFSGTLSSNRYFPPKVSNKEVILHRLLGLFHPRPFVHMRFAPQGAVATVRAENERWVDVVFRIHAEFQLNEPPLYPFWFTPAQFTGNIVLSRDASRVRHFHLYVPTNRSLNVDMEWLHGPGHENMEVDIGYIPRMELTSVAPSTPVLIYQEDGSYIDQREEELSEEPTIFLEEDSGDVRWNSEISMEEAMKSLEVKMYPFKTVPYYNFTEAFSRAEAENKLVHSILLWGALDDQSC</sequence>
<dbReference type="InterPro" id="IPR002048">
    <property type="entry name" value="EF_hand_dom"/>
</dbReference>
<gene>
    <name evidence="5" type="ORF">BRAFLDRAFT_79219</name>
</gene>
<keyword evidence="1" id="KW-0106">Calcium</keyword>
<dbReference type="PROSITE" id="PS00018">
    <property type="entry name" value="EF_HAND_1"/>
    <property type="match status" value="1"/>
</dbReference>
<dbReference type="SUPFAM" id="SSF47473">
    <property type="entry name" value="EF-hand"/>
    <property type="match status" value="1"/>
</dbReference>
<feature type="transmembrane region" description="Helical" evidence="3">
    <location>
        <begin position="38"/>
        <end position="59"/>
    </location>
</feature>
<dbReference type="PANTHER" id="PTHR16213:SF78">
    <property type="entry name" value="SELENOPROTEIN N"/>
    <property type="match status" value="1"/>
</dbReference>
<dbReference type="InParanoid" id="C3YH20"/>
<keyword evidence="3" id="KW-0812">Transmembrane</keyword>
<keyword evidence="3" id="KW-1133">Transmembrane helix</keyword>
<protein>
    <recommendedName>
        <fullName evidence="4">EF-hand domain-containing protein</fullName>
    </recommendedName>
</protein>
<dbReference type="InterPro" id="IPR011992">
    <property type="entry name" value="EF-hand-dom_pair"/>
</dbReference>
<evidence type="ECO:0000256" key="2">
    <source>
        <dbReference type="SAM" id="MobiDB-lite"/>
    </source>
</evidence>
<feature type="domain" description="EF-hand" evidence="4">
    <location>
        <begin position="73"/>
        <end position="108"/>
    </location>
</feature>
<dbReference type="PROSITE" id="PS50222">
    <property type="entry name" value="EF_HAND_2"/>
    <property type="match status" value="1"/>
</dbReference>
<dbReference type="AlphaFoldDB" id="C3YH20"/>
<feature type="region of interest" description="Disordered" evidence="2">
    <location>
        <begin position="1"/>
        <end position="28"/>
    </location>
</feature>
<dbReference type="InterPro" id="IPR018247">
    <property type="entry name" value="EF_Hand_1_Ca_BS"/>
</dbReference>
<proteinExistence type="predicted"/>